<organism evidence="1">
    <name type="scientific">marine sediment metagenome</name>
    <dbReference type="NCBI Taxonomy" id="412755"/>
    <lineage>
        <taxon>unclassified sequences</taxon>
        <taxon>metagenomes</taxon>
        <taxon>ecological metagenomes</taxon>
    </lineage>
</organism>
<name>X1PWZ0_9ZZZZ</name>
<sequence>LGKGLTDYGLELQNEMLGEIFNSKIPKPKDKEPRRTFARIINSIYKQGK</sequence>
<accession>X1PWZ0</accession>
<reference evidence="1" key="1">
    <citation type="journal article" date="2014" name="Front. Microbiol.">
        <title>High frequency of phylogenetically diverse reductive dehalogenase-homologous genes in deep subseafloor sedimentary metagenomes.</title>
        <authorList>
            <person name="Kawai M."/>
            <person name="Futagami T."/>
            <person name="Toyoda A."/>
            <person name="Takaki Y."/>
            <person name="Nishi S."/>
            <person name="Hori S."/>
            <person name="Arai W."/>
            <person name="Tsubouchi T."/>
            <person name="Morono Y."/>
            <person name="Uchiyama I."/>
            <person name="Ito T."/>
            <person name="Fujiyama A."/>
            <person name="Inagaki F."/>
            <person name="Takami H."/>
        </authorList>
    </citation>
    <scope>NUCLEOTIDE SEQUENCE</scope>
    <source>
        <strain evidence="1">Expedition CK06-06</strain>
    </source>
</reference>
<dbReference type="EMBL" id="BARV01024019">
    <property type="protein sequence ID" value="GAI43385.1"/>
    <property type="molecule type" value="Genomic_DNA"/>
</dbReference>
<comment type="caution">
    <text evidence="1">The sequence shown here is derived from an EMBL/GenBank/DDBJ whole genome shotgun (WGS) entry which is preliminary data.</text>
</comment>
<evidence type="ECO:0000313" key="1">
    <source>
        <dbReference type="EMBL" id="GAI43385.1"/>
    </source>
</evidence>
<proteinExistence type="predicted"/>
<gene>
    <name evidence="1" type="ORF">S06H3_39288</name>
</gene>
<protein>
    <submittedName>
        <fullName evidence="1">Uncharacterized protein</fullName>
    </submittedName>
</protein>
<dbReference type="AlphaFoldDB" id="X1PWZ0"/>
<feature type="non-terminal residue" evidence="1">
    <location>
        <position position="1"/>
    </location>
</feature>